<accession>H8IMB8</accession>
<evidence type="ECO:0000313" key="1">
    <source>
        <dbReference type="EMBL" id="AFC45173.1"/>
    </source>
</evidence>
<reference evidence="1 2" key="1">
    <citation type="journal article" date="2012" name="J. Bacteriol.">
        <title>Complete genome sequence of Mycobacterium intracellulare strain ATCC 13950T.</title>
        <authorList>
            <person name="Kim B.J."/>
            <person name="Choi B.S."/>
            <person name="Lim J.S."/>
            <person name="Choi I.Y."/>
            <person name="Lee J.H."/>
            <person name="Chun J."/>
            <person name="Kook Y.H."/>
            <person name="Kim B.J."/>
        </authorList>
    </citation>
    <scope>NUCLEOTIDE SEQUENCE [LARGE SCALE GENOMIC DNA]</scope>
    <source>
        <strain evidence="2">ATCC 13950 / DSM 43223 / JCM 6384 / NCTC 13025 / 3600</strain>
    </source>
</reference>
<sequence length="317" mass="36289">MAWRKFEAPPRRPMADRRRDITSLEIRKVRFDFDGEIPFIWNPRNPTFSVFTNAVSIIAIAFEKLIVTATREAIPLITDAEAKSEAEAFLRQEAQHANAHRQHVHALARRHPGLEQTLADTVRCFDRLTDSAPLDFRLAYTANLEATFTPYFKLLLDNEATLFAPGDERVASLFLWHFVEEVEHRSSALVVYDSLIRSRTRRVRALPAILRHMNEAFMIVVDGFNTHVPEADRIIDARRALPAMSLSARRRPRPAPPALGHLSTRQKGVALLRILESQSPWHNPTHQPLPLFADRWFHRYEVGADIAHWYTATAGAQ</sequence>
<dbReference type="InterPro" id="IPR016516">
    <property type="entry name" value="UCP07580"/>
</dbReference>
<dbReference type="KEGG" id="mia:OCU_39540"/>
<gene>
    <name evidence="1" type="ordered locus">OCU_39540</name>
</gene>
<dbReference type="Proteomes" id="UP000008004">
    <property type="component" value="Chromosome"/>
</dbReference>
<dbReference type="PANTHER" id="PTHR39456:SF1">
    <property type="entry name" value="METAL-DEPENDENT HYDROLASE"/>
    <property type="match status" value="1"/>
</dbReference>
<dbReference type="AlphaFoldDB" id="H8IMB8"/>
<dbReference type="HOGENOM" id="CLU_920765_0_0_11"/>
<dbReference type="eggNOG" id="COG3687">
    <property type="taxonomic scope" value="Bacteria"/>
</dbReference>
<dbReference type="PATRIC" id="fig|487521.10.peg.3959"/>
<evidence type="ECO:0008006" key="3">
    <source>
        <dbReference type="Google" id="ProtNLM"/>
    </source>
</evidence>
<organism evidence="1 2">
    <name type="scientific">Mycobacterium intracellulare (strain ATCC 13950 / DSM 43223 / JCM 6384 / NCTC 13025 / 3600)</name>
    <dbReference type="NCBI Taxonomy" id="487521"/>
    <lineage>
        <taxon>Bacteria</taxon>
        <taxon>Bacillati</taxon>
        <taxon>Actinomycetota</taxon>
        <taxon>Actinomycetes</taxon>
        <taxon>Mycobacteriales</taxon>
        <taxon>Mycobacteriaceae</taxon>
        <taxon>Mycobacterium</taxon>
        <taxon>Mycobacterium avium complex (MAC)</taxon>
    </lineage>
</organism>
<name>H8IMB8_MYCIA</name>
<dbReference type="Pfam" id="PF10118">
    <property type="entry name" value="Metal_hydrol"/>
    <property type="match status" value="1"/>
</dbReference>
<dbReference type="EMBL" id="CP003322">
    <property type="protein sequence ID" value="AFC45173.1"/>
    <property type="molecule type" value="Genomic_DNA"/>
</dbReference>
<protein>
    <recommendedName>
        <fullName evidence="3">Metal-dependent hydrolase</fullName>
    </recommendedName>
</protein>
<evidence type="ECO:0000313" key="2">
    <source>
        <dbReference type="Proteomes" id="UP000008004"/>
    </source>
</evidence>
<proteinExistence type="predicted"/>
<dbReference type="PANTHER" id="PTHR39456">
    <property type="entry name" value="METAL-DEPENDENT HYDROLASE"/>
    <property type="match status" value="1"/>
</dbReference>